<sequence length="204" mass="22201">MDRIVGVALDLVDEEGAEALTLRSLATRMQSSTATLYRHFSGRADLARCVVDAVFAEVRLDEALVETSTWDVSIAHIAENMFTVLERHRNVAPLILSEIPMGPHALRLRERCLSVLVTNGFTPLNALRAYATLARYVLGFAVQAASEAASSGAAYRIEGHGELDLPVTAYVQSVGPIALADEFHFGLELMMDGLRSRHARTPAP</sequence>
<dbReference type="EMBL" id="JAVREP010000004">
    <property type="protein sequence ID" value="MDT0328544.1"/>
    <property type="molecule type" value="Genomic_DNA"/>
</dbReference>
<dbReference type="Pfam" id="PF02909">
    <property type="entry name" value="TetR_C_1"/>
    <property type="match status" value="1"/>
</dbReference>
<feature type="DNA-binding region" description="H-T-H motif" evidence="5">
    <location>
        <begin position="21"/>
        <end position="40"/>
    </location>
</feature>
<evidence type="ECO:0000256" key="2">
    <source>
        <dbReference type="ARBA" id="ARBA00023015"/>
    </source>
</evidence>
<reference evidence="8" key="1">
    <citation type="submission" date="2023-07" db="EMBL/GenBank/DDBJ databases">
        <title>30 novel species of actinomycetes from the DSMZ collection.</title>
        <authorList>
            <person name="Nouioui I."/>
        </authorList>
    </citation>
    <scope>NUCLEOTIDE SEQUENCE [LARGE SCALE GENOMIC DNA]</scope>
    <source>
        <strain evidence="8">DSM 44743</strain>
    </source>
</reference>
<evidence type="ECO:0000256" key="4">
    <source>
        <dbReference type="ARBA" id="ARBA00023163"/>
    </source>
</evidence>
<dbReference type="InterPro" id="IPR036271">
    <property type="entry name" value="Tet_transcr_reg_TetR-rel_C_sf"/>
</dbReference>
<dbReference type="Gene3D" id="1.10.357.10">
    <property type="entry name" value="Tetracycline Repressor, domain 2"/>
    <property type="match status" value="1"/>
</dbReference>
<dbReference type="PANTHER" id="PTHR30055">
    <property type="entry name" value="HTH-TYPE TRANSCRIPTIONAL REGULATOR RUTR"/>
    <property type="match status" value="1"/>
</dbReference>
<dbReference type="RefSeq" id="WP_311511256.1">
    <property type="nucleotide sequence ID" value="NZ_JAVREP010000004.1"/>
</dbReference>
<organism evidence="7 8">
    <name type="scientific">Nocardiopsis lambiniae</name>
    <dbReference type="NCBI Taxonomy" id="3075539"/>
    <lineage>
        <taxon>Bacteria</taxon>
        <taxon>Bacillati</taxon>
        <taxon>Actinomycetota</taxon>
        <taxon>Actinomycetes</taxon>
        <taxon>Streptosporangiales</taxon>
        <taxon>Nocardiopsidaceae</taxon>
        <taxon>Nocardiopsis</taxon>
    </lineage>
</organism>
<evidence type="ECO:0000256" key="3">
    <source>
        <dbReference type="ARBA" id="ARBA00023125"/>
    </source>
</evidence>
<dbReference type="PRINTS" id="PR00400">
    <property type="entry name" value="TETREPRESSOR"/>
</dbReference>
<dbReference type="InterPro" id="IPR001647">
    <property type="entry name" value="HTH_TetR"/>
</dbReference>
<evidence type="ECO:0000313" key="8">
    <source>
        <dbReference type="Proteomes" id="UP001183390"/>
    </source>
</evidence>
<evidence type="ECO:0000256" key="5">
    <source>
        <dbReference type="PROSITE-ProRule" id="PRU00335"/>
    </source>
</evidence>
<dbReference type="InterPro" id="IPR009057">
    <property type="entry name" value="Homeodomain-like_sf"/>
</dbReference>
<proteinExistence type="predicted"/>
<dbReference type="InterPro" id="IPR050109">
    <property type="entry name" value="HTH-type_TetR-like_transc_reg"/>
</dbReference>
<dbReference type="InterPro" id="IPR003012">
    <property type="entry name" value="Tet_transcr_reg_TetR"/>
</dbReference>
<keyword evidence="1" id="KW-0678">Repressor</keyword>
<comment type="caution">
    <text evidence="7">The sequence shown here is derived from an EMBL/GenBank/DDBJ whole genome shotgun (WGS) entry which is preliminary data.</text>
</comment>
<evidence type="ECO:0000256" key="1">
    <source>
        <dbReference type="ARBA" id="ARBA00022491"/>
    </source>
</evidence>
<accession>A0ABU2M796</accession>
<dbReference type="InterPro" id="IPR004111">
    <property type="entry name" value="Repressor_TetR_C"/>
</dbReference>
<name>A0ABU2M796_9ACTN</name>
<keyword evidence="2" id="KW-0805">Transcription regulation</keyword>
<feature type="domain" description="HTH tetR-type" evidence="6">
    <location>
        <begin position="1"/>
        <end position="58"/>
    </location>
</feature>
<dbReference type="SUPFAM" id="SSF46689">
    <property type="entry name" value="Homeodomain-like"/>
    <property type="match status" value="1"/>
</dbReference>
<protein>
    <submittedName>
        <fullName evidence="7">TetR/AcrR family transcriptional regulator</fullName>
    </submittedName>
</protein>
<evidence type="ECO:0000313" key="7">
    <source>
        <dbReference type="EMBL" id="MDT0328544.1"/>
    </source>
</evidence>
<evidence type="ECO:0000259" key="6">
    <source>
        <dbReference type="PROSITE" id="PS50977"/>
    </source>
</evidence>
<dbReference type="Pfam" id="PF00440">
    <property type="entry name" value="TetR_N"/>
    <property type="match status" value="1"/>
</dbReference>
<keyword evidence="3 5" id="KW-0238">DNA-binding</keyword>
<dbReference type="PROSITE" id="PS50977">
    <property type="entry name" value="HTH_TETR_2"/>
    <property type="match status" value="1"/>
</dbReference>
<dbReference type="Gene3D" id="1.10.10.60">
    <property type="entry name" value="Homeodomain-like"/>
    <property type="match status" value="1"/>
</dbReference>
<dbReference type="Proteomes" id="UP001183390">
    <property type="component" value="Unassembled WGS sequence"/>
</dbReference>
<keyword evidence="8" id="KW-1185">Reference proteome</keyword>
<dbReference type="SUPFAM" id="SSF48498">
    <property type="entry name" value="Tetracyclin repressor-like, C-terminal domain"/>
    <property type="match status" value="1"/>
</dbReference>
<gene>
    <name evidence="7" type="ORF">RM479_08970</name>
</gene>
<keyword evidence="4" id="KW-0804">Transcription</keyword>
<dbReference type="PANTHER" id="PTHR30055:SF151">
    <property type="entry name" value="TRANSCRIPTIONAL REGULATORY PROTEIN"/>
    <property type="match status" value="1"/>
</dbReference>